<proteinExistence type="predicted"/>
<evidence type="ECO:0000313" key="2">
    <source>
        <dbReference type="EMBL" id="PWJ27847.1"/>
    </source>
</evidence>
<dbReference type="Proteomes" id="UP000245845">
    <property type="component" value="Unassembled WGS sequence"/>
</dbReference>
<evidence type="ECO:0008006" key="4">
    <source>
        <dbReference type="Google" id="ProtNLM"/>
    </source>
</evidence>
<reference evidence="2 3" key="1">
    <citation type="submission" date="2018-05" db="EMBL/GenBank/DDBJ databases">
        <title>The Hungate 1000. A catalogue of reference genomes from the rumen microbiome.</title>
        <authorList>
            <person name="Kelly W."/>
        </authorList>
    </citation>
    <scope>NUCLEOTIDE SEQUENCE [LARGE SCALE GENOMIC DNA]</scope>
    <source>
        <strain evidence="2 3">NLAE-zl-C242</strain>
    </source>
</reference>
<keyword evidence="1" id="KW-1133">Transmembrane helix</keyword>
<dbReference type="AlphaFoldDB" id="A0A2Y9C5S9"/>
<feature type="transmembrane region" description="Helical" evidence="1">
    <location>
        <begin position="44"/>
        <end position="61"/>
    </location>
</feature>
<evidence type="ECO:0000256" key="1">
    <source>
        <dbReference type="SAM" id="Phobius"/>
    </source>
</evidence>
<organism evidence="2 3">
    <name type="scientific">Faecalicatena orotica</name>
    <dbReference type="NCBI Taxonomy" id="1544"/>
    <lineage>
        <taxon>Bacteria</taxon>
        <taxon>Bacillati</taxon>
        <taxon>Bacillota</taxon>
        <taxon>Clostridia</taxon>
        <taxon>Lachnospirales</taxon>
        <taxon>Lachnospiraceae</taxon>
        <taxon>Faecalicatena</taxon>
    </lineage>
</organism>
<gene>
    <name evidence="2" type="ORF">A8806_11020</name>
</gene>
<comment type="caution">
    <text evidence="2">The sequence shown here is derived from an EMBL/GenBank/DDBJ whole genome shotgun (WGS) entry which is preliminary data.</text>
</comment>
<keyword evidence="1" id="KW-0472">Membrane</keyword>
<protein>
    <recommendedName>
        <fullName evidence="4">Zn-finger containing protein</fullName>
    </recommendedName>
</protein>
<dbReference type="Gene3D" id="2.20.28.30">
    <property type="entry name" value="RNA polymerase ii, chain L"/>
    <property type="match status" value="1"/>
</dbReference>
<name>A0A2Y9C5S9_9FIRM</name>
<accession>A0A2Y9C5S9</accession>
<keyword evidence="1" id="KW-0812">Transmembrane</keyword>
<evidence type="ECO:0000313" key="3">
    <source>
        <dbReference type="Proteomes" id="UP000245845"/>
    </source>
</evidence>
<feature type="transmembrane region" description="Helical" evidence="1">
    <location>
        <begin position="21"/>
        <end position="38"/>
    </location>
</feature>
<dbReference type="EMBL" id="QGDL01000010">
    <property type="protein sequence ID" value="PWJ27847.1"/>
    <property type="molecule type" value="Genomic_DNA"/>
</dbReference>
<sequence length="135" mass="15905">MKEKLVRFMQGRYGVDTFSKFLLVLGLVVVLLSSFFAGKTVGTICYVLGWVLIIYCYFRMFSKNVTKRYAENQSFMARTYKIRCFFQRQKNMFKQRKAYHIYKCPGCGQKIRIPRGKGKIEVRCPKCSNTFIKKS</sequence>
<dbReference type="OrthoDB" id="3174166at2"/>
<keyword evidence="3" id="KW-1185">Reference proteome</keyword>
<dbReference type="RefSeq" id="WP_109732214.1">
    <property type="nucleotide sequence ID" value="NZ_BAAACK010000029.1"/>
</dbReference>